<dbReference type="InterPro" id="IPR009081">
    <property type="entry name" value="PP-bd_ACP"/>
</dbReference>
<dbReference type="SUPFAM" id="SSF52151">
    <property type="entry name" value="FabD/lysophospholipase-like"/>
    <property type="match status" value="1"/>
</dbReference>
<dbReference type="InterPro" id="IPR042104">
    <property type="entry name" value="PKS_dehydratase_sf"/>
</dbReference>
<dbReference type="Pfam" id="PF22621">
    <property type="entry name" value="CurL-like_PKS_C"/>
    <property type="match status" value="1"/>
</dbReference>
<dbReference type="Gene3D" id="1.10.1200.10">
    <property type="entry name" value="ACP-like"/>
    <property type="match status" value="1"/>
</dbReference>
<dbReference type="InterPro" id="IPR016036">
    <property type="entry name" value="Malonyl_transacylase_ACP-bd"/>
</dbReference>
<feature type="compositionally biased region" description="Polar residues" evidence="5">
    <location>
        <begin position="1780"/>
        <end position="1792"/>
    </location>
</feature>
<evidence type="ECO:0000256" key="2">
    <source>
        <dbReference type="ARBA" id="ARBA00022553"/>
    </source>
</evidence>
<dbReference type="PROSITE" id="PS52019">
    <property type="entry name" value="PKS_MFAS_DH"/>
    <property type="match status" value="1"/>
</dbReference>
<dbReference type="SUPFAM" id="SSF53474">
    <property type="entry name" value="alpha/beta-Hydrolases"/>
    <property type="match status" value="1"/>
</dbReference>
<dbReference type="InterPro" id="IPR030918">
    <property type="entry name" value="PT_fungal_PKS"/>
</dbReference>
<dbReference type="GO" id="GO:0004315">
    <property type="term" value="F:3-oxoacyl-[acyl-carrier-protein] synthase activity"/>
    <property type="evidence" value="ECO:0007669"/>
    <property type="project" value="InterPro"/>
</dbReference>
<feature type="domain" description="Carrier" evidence="6">
    <location>
        <begin position="1692"/>
        <end position="1767"/>
    </location>
</feature>
<evidence type="ECO:0000313" key="9">
    <source>
        <dbReference type="EMBL" id="OBR10553.1"/>
    </source>
</evidence>
<protein>
    <submittedName>
        <fullName evidence="9">Beta-ketoacyl synthase</fullName>
    </submittedName>
</protein>
<dbReference type="PROSITE" id="PS50075">
    <property type="entry name" value="CARRIER"/>
    <property type="match status" value="1"/>
</dbReference>
<keyword evidence="1" id="KW-0596">Phosphopantetheine</keyword>
<dbReference type="InterPro" id="IPR001031">
    <property type="entry name" value="Thioesterase"/>
</dbReference>
<comment type="caution">
    <text evidence="9">The sequence shown here is derived from an EMBL/GenBank/DDBJ whole genome shotgun (WGS) entry which is preliminary data.</text>
</comment>
<dbReference type="Gene3D" id="3.40.366.10">
    <property type="entry name" value="Malonyl-Coenzyme A Acyl Carrier Protein, domain 2"/>
    <property type="match status" value="2"/>
</dbReference>
<dbReference type="InterPro" id="IPR001227">
    <property type="entry name" value="Ac_transferase_dom_sf"/>
</dbReference>
<evidence type="ECO:0000256" key="4">
    <source>
        <dbReference type="PROSITE-ProRule" id="PRU01363"/>
    </source>
</evidence>
<dbReference type="PROSITE" id="PS52004">
    <property type="entry name" value="KS3_2"/>
    <property type="match status" value="1"/>
</dbReference>
<sequence length="2123" mass="230317">MSSQDQVFAYVFGDQTHDIADTLSGLAQSHHDPLVINFLERSCGVLKHEVARLSPEQQERCPRFVTLADLLSPYRSETLNPCFVQGLTCITQLGLFIRQHSSGCQVYPTPENSLLAGACTGALAAAAVSCAHSAPGLLQPALHAVAVAIRLGALAWDVADRVAIKHEGPGSSNSFDSWSRVATGSSRKILADALLQYAADTGLPVITTPYISAIIGTTQATISGPPMVLSDFFASTIGKSVAPVSASLRITAPYHSAHFYNELDIEKVLAGINQNDLFKARIPVISASIKGQLLSTNATLRDALEQAARDCLEREMALEQLPIRIAEHIKRSVKSVAGNVTDVIIQPFAFHSTDRLVSPVRRLLPSESYWVQERSPLVPEELASRAANDALGANGGASKSPIAILAVSGRFPGNADTMDAFWDILHNGVDTHEMVPASRWNASAHVGDPSVKNVSGTGFGCWLHQAPLFDAAFFNMSPREAAQVDPAQRLALLTAAEALEKAGIVPNRTASTQKHRVGVWFGATSNDWMETNSAQDIDTYFIPGGNRAFIPGRINYHFKFSGPSYTIDTACSSSLAALHLACSALWRGEVDTAIVGGTNVLTNPDMTAGLDRGHFLSRTGNCKTFDDEADGYCRGEAVVTIILKRLEDAQMDKDPVEACILGVATNHNAEAESITRPHAAAQKDLFEYILTEANVSSNDISYVEMHGTGTQAGDAGETTSVVTTLSPLTARGTSVRPATSPLHIGAVKSNVGHGEAAAGVTSLAKVLMMMKHSTIPPHIGIKTKINHRLPDLQARNTHIATVPTPWVRPQNDSRRVLLNNFSAAGGNTAIVLEDAPPVLDNHTDPDPRRHHIVTLSAKTGESLVSNLRILIQWLDEAASWKDPNLLAKLSYTTTARRMHHRYRVAVTATSIPQLKSSLQQELDTCSGGGKILPAPAKAPCFVFTFTGQGSPHAGMGADLYSRFASFRSSLQRCDHLCVQMGLPSILLLFEERDYFSRASLTALQLSHAAFQMALCKLWESFGTVPKAVVGHSLGEYAALYAAGALSQADVLYLVGKRSQLMEEHLVQGTHAMLVVMAEAAAVLAAIPGVVGRDLEVSCLNRKQSIVLGGTVAHVKEAQKILEAKGMRCDVLDTAHAFHTSQVDPILAQFRKVAKSIHIRQPAIPVISPTHGRVLREAKDFGEGYLAEHCRNPVNIMHAVSVAKAEGVLDERTIAIEIGPAPVVAPMVKEVVGSRMQTFASAHKTIDTWQLITEAFSGMYTAGANVEWSRYHADFPECQQVLQVPSYGWTLKEYWMQYTNDWSLRKGDAAAAFMGPANLAFSSIYNVVKNTLQPSSDGEVVVDLDLNADDVHSMAQGHKVYGVPLCTPSVYADISQMIGKYVKQITAMDVDTIATEVADMHIQSALVANDVGLKQVFRTEARFDAATKSLFCTFSSFDDNDKALEQHASCSIRFVQIDVTKSRVEQAVSQARIRMEAIRAQVGRDDSTFRFSKSMIYKMVGQLADFEPGYRGLSAVTLSNNTYEAVGTVSFKGIPDFGKWFSNPAFLDSISQLAGFVMNANECVDLDKELFVNHGWESMKLLTPRLDPNTTYHSYVKMTEGKDKLWSGDVIVFDQDQNLVGILGGVALQGVPKRLMNYIINSAMKKVSRDSPSAISQIRPQPQAIPASEMDATFGDIYSAETQAAPTSQQATDDSWPVVLKVLAEETRLDPKELADDVVLADIGIDSLLSLVICCRLREELEVDLPERALFEECRTVGDIKTRVSRPVLSLSGFSRRGSDLMSTKSDTDSSIGSPDLDNPVSPFSTVMTPINSLDTPGTSPTLGSYLKVIDKGIGEFKGNVVPSTPSATATIPPAWSMYLQGSRTKARETLFLFPDGCGVATSYSSLPTISPTTALVGFNSPFAKTPSRMYDHTLREVLQSYVAGLRQKQAHGPYRLGGWSAGGILAYAVAQELISAGEEVISLTLIDSPSPNHGLDHLPERFYDHCNKVGIFRKVLERGSDQSKPPEWLMPHFRATTELLHEYHAPPMSPEAARKLHVNINWAGECAFDGVTYPHLPPAMKEGEDCEGMKFLTEKRKDFGPGEWALLFPGASITTTVIEGQHHFSMMRGSGATRLVESIRRGI</sequence>
<dbReference type="InterPro" id="IPR016039">
    <property type="entry name" value="Thiolase-like"/>
</dbReference>
<keyword evidence="2" id="KW-0597">Phosphoprotein</keyword>
<dbReference type="Pfam" id="PF00109">
    <property type="entry name" value="ketoacyl-synt"/>
    <property type="match status" value="1"/>
</dbReference>
<dbReference type="Proteomes" id="UP000092177">
    <property type="component" value="Chromosome 4"/>
</dbReference>
<dbReference type="GO" id="GO:0044550">
    <property type="term" value="P:secondary metabolite biosynthetic process"/>
    <property type="evidence" value="ECO:0007669"/>
    <property type="project" value="TreeGrafter"/>
</dbReference>
<evidence type="ECO:0000259" key="7">
    <source>
        <dbReference type="PROSITE" id="PS52004"/>
    </source>
</evidence>
<dbReference type="Pfam" id="PF00975">
    <property type="entry name" value="Thioesterase"/>
    <property type="match status" value="1"/>
</dbReference>
<dbReference type="InterPro" id="IPR014030">
    <property type="entry name" value="Ketoacyl_synth_N"/>
</dbReference>
<dbReference type="NCBIfam" id="TIGR04532">
    <property type="entry name" value="PT_fungal_PKS"/>
    <property type="match status" value="1"/>
</dbReference>
<feature type="active site" description="Proton donor; for dehydratase activity" evidence="4">
    <location>
        <position position="1547"/>
    </location>
</feature>
<feature type="region of interest" description="Disordered" evidence="5">
    <location>
        <begin position="1776"/>
        <end position="1798"/>
    </location>
</feature>
<dbReference type="Gene3D" id="3.30.70.3290">
    <property type="match status" value="1"/>
</dbReference>
<dbReference type="InterPro" id="IPR029058">
    <property type="entry name" value="AB_hydrolase_fold"/>
</dbReference>
<organism evidence="9 10">
    <name type="scientific">Colletotrichum higginsianum (strain IMI 349063)</name>
    <name type="common">Crucifer anthracnose fungus</name>
    <dbReference type="NCBI Taxonomy" id="759273"/>
    <lineage>
        <taxon>Eukaryota</taxon>
        <taxon>Fungi</taxon>
        <taxon>Dikarya</taxon>
        <taxon>Ascomycota</taxon>
        <taxon>Pezizomycotina</taxon>
        <taxon>Sordariomycetes</taxon>
        <taxon>Hypocreomycetidae</taxon>
        <taxon>Glomerellales</taxon>
        <taxon>Glomerellaceae</taxon>
        <taxon>Colletotrichum</taxon>
        <taxon>Colletotrichum destructivum species complex</taxon>
    </lineage>
</organism>
<dbReference type="InterPro" id="IPR036736">
    <property type="entry name" value="ACP-like_sf"/>
</dbReference>
<feature type="domain" description="PKS/mFAS DH" evidence="8">
    <location>
        <begin position="1324"/>
        <end position="1636"/>
    </location>
</feature>
<dbReference type="InterPro" id="IPR016035">
    <property type="entry name" value="Acyl_Trfase/lysoPLipase"/>
</dbReference>
<dbReference type="InterPro" id="IPR014031">
    <property type="entry name" value="Ketoacyl_synth_C"/>
</dbReference>
<dbReference type="CDD" id="cd00833">
    <property type="entry name" value="PKS"/>
    <property type="match status" value="1"/>
</dbReference>
<dbReference type="PANTHER" id="PTHR43775:SF40">
    <property type="entry name" value="NORSOLORINIC ACID SYNTHASE STCA"/>
    <property type="match status" value="1"/>
</dbReference>
<proteinExistence type="predicted"/>
<dbReference type="GO" id="GO:0004312">
    <property type="term" value="F:fatty acid synthase activity"/>
    <property type="evidence" value="ECO:0007669"/>
    <property type="project" value="TreeGrafter"/>
</dbReference>
<dbReference type="InterPro" id="IPR020841">
    <property type="entry name" value="PKS_Beta-ketoAc_synthase_dom"/>
</dbReference>
<dbReference type="Pfam" id="PF00550">
    <property type="entry name" value="PP-binding"/>
    <property type="match status" value="1"/>
</dbReference>
<evidence type="ECO:0000313" key="10">
    <source>
        <dbReference type="Proteomes" id="UP000092177"/>
    </source>
</evidence>
<evidence type="ECO:0000259" key="6">
    <source>
        <dbReference type="PROSITE" id="PS50075"/>
    </source>
</evidence>
<dbReference type="Pfam" id="PF16073">
    <property type="entry name" value="SAT"/>
    <property type="match status" value="1"/>
</dbReference>
<dbReference type="Gene3D" id="3.40.47.10">
    <property type="match status" value="1"/>
</dbReference>
<dbReference type="RefSeq" id="XP_018159070.1">
    <property type="nucleotide sequence ID" value="XM_018301220.1"/>
</dbReference>
<dbReference type="Pfam" id="PF02801">
    <property type="entry name" value="Ketoacyl-synt_C"/>
    <property type="match status" value="1"/>
</dbReference>
<dbReference type="SUPFAM" id="SSF55048">
    <property type="entry name" value="Probable ACP-binding domain of malonyl-CoA ACP transacylase"/>
    <property type="match status" value="1"/>
</dbReference>
<dbReference type="SMART" id="SM00827">
    <property type="entry name" value="PKS_AT"/>
    <property type="match status" value="1"/>
</dbReference>
<dbReference type="PANTHER" id="PTHR43775">
    <property type="entry name" value="FATTY ACID SYNTHASE"/>
    <property type="match status" value="1"/>
</dbReference>
<dbReference type="InterPro" id="IPR032088">
    <property type="entry name" value="SAT"/>
</dbReference>
<dbReference type="GO" id="GO:0006633">
    <property type="term" value="P:fatty acid biosynthetic process"/>
    <property type="evidence" value="ECO:0007669"/>
    <property type="project" value="InterPro"/>
</dbReference>
<dbReference type="SUPFAM" id="SSF47336">
    <property type="entry name" value="ACP-like"/>
    <property type="match status" value="1"/>
</dbReference>
<dbReference type="OrthoDB" id="329835at2759"/>
<dbReference type="VEuPathDB" id="FungiDB:CH63R_06245"/>
<dbReference type="InterPro" id="IPR014043">
    <property type="entry name" value="Acyl_transferase_dom"/>
</dbReference>
<dbReference type="PROSITE" id="PS00606">
    <property type="entry name" value="KS3_1"/>
    <property type="match status" value="1"/>
</dbReference>
<feature type="active site" description="Proton acceptor; for dehydratase activity" evidence="4">
    <location>
        <position position="1357"/>
    </location>
</feature>
<dbReference type="KEGG" id="chig:CH63R_06245"/>
<keyword evidence="10" id="KW-1185">Reference proteome</keyword>
<gene>
    <name evidence="9" type="ORF">CH63R_06245</name>
</gene>
<keyword evidence="3" id="KW-0808">Transferase</keyword>
<dbReference type="SMART" id="SM00825">
    <property type="entry name" value="PKS_KS"/>
    <property type="match status" value="1"/>
</dbReference>
<dbReference type="InterPro" id="IPR018201">
    <property type="entry name" value="Ketoacyl_synth_AS"/>
</dbReference>
<dbReference type="GeneID" id="28865327"/>
<dbReference type="InterPro" id="IPR050091">
    <property type="entry name" value="PKS_NRPS_Biosynth_Enz"/>
</dbReference>
<dbReference type="Gene3D" id="3.10.129.110">
    <property type="entry name" value="Polyketide synthase dehydratase"/>
    <property type="match status" value="1"/>
</dbReference>
<reference evidence="10" key="1">
    <citation type="journal article" date="2017" name="BMC Genomics">
        <title>Gapless genome assembly of Colletotrichum higginsianum reveals chromosome structure and association of transposable elements with secondary metabolite gene clusters.</title>
        <authorList>
            <person name="Dallery J.-F."/>
            <person name="Lapalu N."/>
            <person name="Zampounis A."/>
            <person name="Pigne S."/>
            <person name="Luyten I."/>
            <person name="Amselem J."/>
            <person name="Wittenberg A.H.J."/>
            <person name="Zhou S."/>
            <person name="de Queiroz M.V."/>
            <person name="Robin G.P."/>
            <person name="Auger A."/>
            <person name="Hainaut M."/>
            <person name="Henrissat B."/>
            <person name="Kim K.-T."/>
            <person name="Lee Y.-H."/>
            <person name="Lespinet O."/>
            <person name="Schwartz D.C."/>
            <person name="Thon M.R."/>
            <person name="O'Connell R.J."/>
        </authorList>
    </citation>
    <scope>NUCLEOTIDE SEQUENCE [LARGE SCALE GENOMIC DNA]</scope>
    <source>
        <strain evidence="10">IMI 349063</strain>
    </source>
</reference>
<dbReference type="EMBL" id="LTAN01000004">
    <property type="protein sequence ID" value="OBR10553.1"/>
    <property type="molecule type" value="Genomic_DNA"/>
</dbReference>
<dbReference type="SUPFAM" id="SSF53901">
    <property type="entry name" value="Thiolase-like"/>
    <property type="match status" value="1"/>
</dbReference>
<feature type="region of interest" description="C-terminal hotdog fold" evidence="4">
    <location>
        <begin position="1487"/>
        <end position="1636"/>
    </location>
</feature>
<evidence type="ECO:0000259" key="8">
    <source>
        <dbReference type="PROSITE" id="PS52019"/>
    </source>
</evidence>
<name>A0A1B7YEP0_COLHI</name>
<evidence type="ECO:0000256" key="1">
    <source>
        <dbReference type="ARBA" id="ARBA00022450"/>
    </source>
</evidence>
<dbReference type="Pfam" id="PF00698">
    <property type="entry name" value="Acyl_transf_1"/>
    <property type="match status" value="1"/>
</dbReference>
<feature type="domain" description="Ketosynthase family 3 (KS3)" evidence="7">
    <location>
        <begin position="399"/>
        <end position="834"/>
    </location>
</feature>
<accession>A0A1B7YEP0</accession>
<evidence type="ECO:0000256" key="3">
    <source>
        <dbReference type="ARBA" id="ARBA00022679"/>
    </source>
</evidence>
<dbReference type="Gene3D" id="3.40.50.1820">
    <property type="entry name" value="alpha/beta hydrolase"/>
    <property type="match status" value="1"/>
</dbReference>
<dbReference type="InterPro" id="IPR049900">
    <property type="entry name" value="PKS_mFAS_DH"/>
</dbReference>
<evidence type="ECO:0000256" key="5">
    <source>
        <dbReference type="SAM" id="MobiDB-lite"/>
    </source>
</evidence>
<feature type="region of interest" description="N-terminal hotdog fold" evidence="4">
    <location>
        <begin position="1324"/>
        <end position="1458"/>
    </location>
</feature>